<comment type="similarity">
    <text evidence="5">Belongs to the cysteine-rich repeat secretory protein family.</text>
</comment>
<dbReference type="Pfam" id="PF01657">
    <property type="entry name" value="Stress-antifung"/>
    <property type="match status" value="4"/>
</dbReference>
<keyword evidence="2" id="KW-0964">Secreted</keyword>
<protein>
    <recommendedName>
        <fullName evidence="7">Gnk2-homologous domain-containing protein</fullName>
    </recommendedName>
</protein>
<keyword evidence="9" id="KW-1185">Reference proteome</keyword>
<dbReference type="Gene3D" id="3.30.430.20">
    <property type="entry name" value="Gnk2 domain, C-X8-C-X2-C motif"/>
    <property type="match status" value="4"/>
</dbReference>
<evidence type="ECO:0000256" key="2">
    <source>
        <dbReference type="ARBA" id="ARBA00022525"/>
    </source>
</evidence>
<feature type="domain" description="Gnk2-homologous" evidence="7">
    <location>
        <begin position="590"/>
        <end position="696"/>
    </location>
</feature>
<evidence type="ECO:0000313" key="8">
    <source>
        <dbReference type="EnsemblPlants" id="OPUNC08G02130.1"/>
    </source>
</evidence>
<organism evidence="8">
    <name type="scientific">Oryza punctata</name>
    <name type="common">Red rice</name>
    <dbReference type="NCBI Taxonomy" id="4537"/>
    <lineage>
        <taxon>Eukaryota</taxon>
        <taxon>Viridiplantae</taxon>
        <taxon>Streptophyta</taxon>
        <taxon>Embryophyta</taxon>
        <taxon>Tracheophyta</taxon>
        <taxon>Spermatophyta</taxon>
        <taxon>Magnoliopsida</taxon>
        <taxon>Liliopsida</taxon>
        <taxon>Poales</taxon>
        <taxon>Poaceae</taxon>
        <taxon>BOP clade</taxon>
        <taxon>Oryzoideae</taxon>
        <taxon>Oryzeae</taxon>
        <taxon>Oryzinae</taxon>
        <taxon>Oryza</taxon>
    </lineage>
</organism>
<keyword evidence="3 6" id="KW-0732">Signal</keyword>
<dbReference type="InterPro" id="IPR002902">
    <property type="entry name" value="GNK2"/>
</dbReference>
<evidence type="ECO:0000256" key="6">
    <source>
        <dbReference type="SAM" id="SignalP"/>
    </source>
</evidence>
<dbReference type="Gramene" id="OPUNC08G02130.1">
    <property type="protein sequence ID" value="OPUNC08G02130.1"/>
    <property type="gene ID" value="OPUNC08G02130"/>
</dbReference>
<evidence type="ECO:0000256" key="4">
    <source>
        <dbReference type="ARBA" id="ARBA00022737"/>
    </source>
</evidence>
<dbReference type="STRING" id="4537.A0A0E0LR07"/>
<reference evidence="8" key="1">
    <citation type="submission" date="2015-04" db="UniProtKB">
        <authorList>
            <consortium name="EnsemblPlants"/>
        </authorList>
    </citation>
    <scope>IDENTIFICATION</scope>
</reference>
<feature type="signal peptide" evidence="6">
    <location>
        <begin position="1"/>
        <end position="24"/>
    </location>
</feature>
<dbReference type="CDD" id="cd23509">
    <property type="entry name" value="Gnk2-like"/>
    <property type="match status" value="4"/>
</dbReference>
<evidence type="ECO:0000313" key="9">
    <source>
        <dbReference type="Proteomes" id="UP000026962"/>
    </source>
</evidence>
<keyword evidence="4" id="KW-0677">Repeat</keyword>
<dbReference type="Proteomes" id="UP000026962">
    <property type="component" value="Chromosome 8"/>
</dbReference>
<evidence type="ECO:0000256" key="3">
    <source>
        <dbReference type="ARBA" id="ARBA00022729"/>
    </source>
</evidence>
<dbReference type="EnsemblPlants" id="OPUNC08G02130.1">
    <property type="protein sequence ID" value="OPUNC08G02130.1"/>
    <property type="gene ID" value="OPUNC08G02130"/>
</dbReference>
<feature type="domain" description="Gnk2-homologous" evidence="7">
    <location>
        <begin position="145"/>
        <end position="251"/>
    </location>
</feature>
<feature type="domain" description="Gnk2-homologous" evidence="7">
    <location>
        <begin position="34"/>
        <end position="137"/>
    </location>
</feature>
<name>A0A0E0LR07_ORYPU</name>
<dbReference type="PANTHER" id="PTHR32411:SF55">
    <property type="entry name" value="CYSTEINE-RICH REPEAT SECRETORY PROTEIN 55"/>
    <property type="match status" value="1"/>
</dbReference>
<comment type="subcellular location">
    <subcellularLocation>
        <location evidence="1">Secreted</location>
    </subcellularLocation>
</comment>
<evidence type="ECO:0000259" key="7">
    <source>
        <dbReference type="PROSITE" id="PS51473"/>
    </source>
</evidence>
<dbReference type="OMA" id="GNFQTIC"/>
<feature type="chain" id="PRO_5002367008" description="Gnk2-homologous domain-containing protein" evidence="6">
    <location>
        <begin position="25"/>
        <end position="722"/>
    </location>
</feature>
<dbReference type="GO" id="GO:0005576">
    <property type="term" value="C:extracellular region"/>
    <property type="evidence" value="ECO:0007669"/>
    <property type="project" value="UniProtKB-SubCell"/>
</dbReference>
<reference evidence="8" key="2">
    <citation type="submission" date="2018-05" db="EMBL/GenBank/DDBJ databases">
        <title>OpunRS2 (Oryza punctata Reference Sequence Version 2).</title>
        <authorList>
            <person name="Zhang J."/>
            <person name="Kudrna D."/>
            <person name="Lee S."/>
            <person name="Talag J."/>
            <person name="Welchert J."/>
            <person name="Wing R.A."/>
        </authorList>
    </citation>
    <scope>NUCLEOTIDE SEQUENCE [LARGE SCALE GENOMIC DNA]</scope>
</reference>
<evidence type="ECO:0000256" key="1">
    <source>
        <dbReference type="ARBA" id="ARBA00004613"/>
    </source>
</evidence>
<dbReference type="InterPro" id="IPR038408">
    <property type="entry name" value="GNK2_sf"/>
</dbReference>
<evidence type="ECO:0000256" key="5">
    <source>
        <dbReference type="ARBA" id="ARBA00038515"/>
    </source>
</evidence>
<proteinExistence type="inferred from homology"/>
<feature type="domain" description="Gnk2-homologous" evidence="7">
    <location>
        <begin position="479"/>
        <end position="582"/>
    </location>
</feature>
<dbReference type="AlphaFoldDB" id="A0A0E0LR07"/>
<dbReference type="PANTHER" id="PTHR32411">
    <property type="entry name" value="CYSTEINE-RICH REPEAT SECRETORY PROTEIN 38-RELATED"/>
    <property type="match status" value="1"/>
</dbReference>
<dbReference type="eggNOG" id="ENOG502QT6G">
    <property type="taxonomic scope" value="Eukaryota"/>
</dbReference>
<accession>A0A0E0LR07</accession>
<sequence length="722" mass="79012">MAALRHLVALVIFSLAALLPLGMAATTYPIGSFCSEPGMNYGDLNSSEAITRRRSINFVLSDLVAKARTGGGFATSKAGRGYDAFYGLAQCRGDVSAGDCDACLAQAAKQMVSYCNYTSDSRIWYEYCFMRYYNYNFIGEVDTREDASVTMTNWQNMDNPKAFQKAAGKAMGKATSQAVAVGSGGLGRAKEQYTPFVSVYALAQCTRDLAPSACAQCLSEIVSKFDKTCNSAQGCQIDYSSCWARYEIYPFYFPLEAGGRATIDMSKYTKLVIVVVSLAALLPLGMATTMYPIGSLCSDPGINYGDLNSSEAITRRRSINFVVSDLVTKACTRGGFATSKARKDYDALYGLAHTASYTTTTTYNFIGEVDTTEYVSVAMRQWPEMDNLKVFQKTMGKAMGKATAQAFSVGSNGLGRAKEKYTPFARYEIYPFYFPLEAGGHTTIDMTKRSYSCCLVLVAVSLAALLPMGMATTDPIIGSFCWNPSYNEISSSEAVTRRRNINFIVSDLAAKARTGGGFATSKAGRGNDAFYGLAQCRGDVSAGDCDACLAQAAKQMVTNCNYTLDSRIWYEYCFMRYVDFNFFGEMDTRTDASVILRRWPDMDNPMAFHKAVGKAMGKAMAHAVTVGNSGLGRAKEQYTSFVNVYALAQCTRDLAPPTCAQCLSTTVSKFAEACGSGQGCQIDYSSCWVRYEIYPFYFPLEADRWATTDLTKYTKQEEAELK</sequence>
<dbReference type="PROSITE" id="PS51473">
    <property type="entry name" value="GNK2"/>
    <property type="match status" value="4"/>
</dbReference>
<dbReference type="InterPro" id="IPR050581">
    <property type="entry name" value="CRR_secretory_protein"/>
</dbReference>
<dbReference type="HOGENOM" id="CLU_387529_0_0_1"/>